<dbReference type="AlphaFoldDB" id="A0A1X1JCN6"/>
<gene>
    <name evidence="1" type="ORF">B7705_02355</name>
</gene>
<comment type="caution">
    <text evidence="1">The sequence shown here is derived from an EMBL/GenBank/DDBJ whole genome shotgun (WGS) entry which is preliminary data.</text>
</comment>
<dbReference type="Pfam" id="PF14253">
    <property type="entry name" value="AbiH"/>
    <property type="match status" value="1"/>
</dbReference>
<protein>
    <recommendedName>
        <fullName evidence="3">Lmo0472</fullName>
    </recommendedName>
</protein>
<organism evidence="1 2">
    <name type="scientific">Streptococcus oralis subsp. dentisani</name>
    <dbReference type="NCBI Taxonomy" id="1458253"/>
    <lineage>
        <taxon>Bacteria</taxon>
        <taxon>Bacillati</taxon>
        <taxon>Bacillota</taxon>
        <taxon>Bacilli</taxon>
        <taxon>Lactobacillales</taxon>
        <taxon>Streptococcaceae</taxon>
        <taxon>Streptococcus</taxon>
    </lineage>
</organism>
<reference evidence="1 2" key="1">
    <citation type="journal article" date="2016" name="Eur. J. Clin. Microbiol. Infect. Dis.">
        <title>Whole genome sequencing as a tool for phylogenetic analysis of clinical strains of Mitis group streptococci.</title>
        <authorList>
            <person name="Rasmussen L.H."/>
            <person name="Dargis R."/>
            <person name="Hojholt K."/>
            <person name="Christensen J.J."/>
            <person name="Skovgaard O."/>
            <person name="Justesen U.S."/>
            <person name="Rosenvinge F.S."/>
            <person name="Moser C."/>
            <person name="Lukjancenko O."/>
            <person name="Rasmussen S."/>
            <person name="Nielsen X.C."/>
        </authorList>
    </citation>
    <scope>NUCLEOTIDE SEQUENCE [LARGE SCALE GENOMIC DNA]</scope>
    <source>
        <strain evidence="1 2">RH_13585_10</strain>
    </source>
</reference>
<proteinExistence type="predicted"/>
<dbReference type="EMBL" id="NCVA01000038">
    <property type="protein sequence ID" value="ORO84515.1"/>
    <property type="molecule type" value="Genomic_DNA"/>
</dbReference>
<evidence type="ECO:0000313" key="2">
    <source>
        <dbReference type="Proteomes" id="UP000193064"/>
    </source>
</evidence>
<accession>A0A1X1JCN6</accession>
<evidence type="ECO:0008006" key="3">
    <source>
        <dbReference type="Google" id="ProtNLM"/>
    </source>
</evidence>
<sequence>MSMNSMKLSPTKQLLIIGNGFDKHLGLKSLYVEYYLSLTENERKNNIFTYLASNKNYNWADVESLLLKCLIIIKKLDAQTVKNYISAYKSDSKEQILSLLVSSNKSQKVMTILEEKELIKRVLKFFFLSSLIFPDSLLEFCKEPNHIFQKKLMDLMMDQVKNFESGFKDYLTNEIKNFPEVTYNIKSKKFIDKLIKSGVYNTNEYCNFILSFNYTHLPNSTDFFNSRGGNNVHGTLLDNIILGIDHHDYQEFMEFTKTFRIMTELPQEPLKIYDNSIDIIKFYGHSLGEADYSYFVSIFDAFNIYNSDIVLKFYYDDFDCRSHKKEQVERVYKLINHYGETFDNKDHGQNLLHKLVLEKRIYVLKMEDDVCYS</sequence>
<name>A0A1X1JCN6_STROR</name>
<dbReference type="Proteomes" id="UP000193064">
    <property type="component" value="Unassembled WGS sequence"/>
</dbReference>
<dbReference type="InterPro" id="IPR025935">
    <property type="entry name" value="AbiH"/>
</dbReference>
<evidence type="ECO:0000313" key="1">
    <source>
        <dbReference type="EMBL" id="ORO84515.1"/>
    </source>
</evidence>